<dbReference type="SMART" id="SM00530">
    <property type="entry name" value="HTH_XRE"/>
    <property type="match status" value="1"/>
</dbReference>
<evidence type="ECO:0000313" key="3">
    <source>
        <dbReference type="Proteomes" id="UP000232163"/>
    </source>
</evidence>
<dbReference type="EMBL" id="MZMT01000037">
    <property type="protein sequence ID" value="PIO43690.1"/>
    <property type="molecule type" value="Genomic_DNA"/>
</dbReference>
<dbReference type="InterPro" id="IPR010982">
    <property type="entry name" value="Lambda_DNA-bd_dom_sf"/>
</dbReference>
<reference evidence="3" key="1">
    <citation type="journal article" date="2017" name="Int J Environ Stud">
        <title>Does the Miocene-Pliocene relict legume Oxytropis triphylla form nitrogen-fixing nodules with a combination of bacterial strains?</title>
        <authorList>
            <person name="Safronova V."/>
            <person name="Belimov A."/>
            <person name="Sazanova A."/>
            <person name="Kuznetsova I."/>
            <person name="Popova J."/>
            <person name="Andronov E."/>
            <person name="Verkhozina A."/>
            <person name="Tikhonovich I."/>
        </authorList>
    </citation>
    <scope>NUCLEOTIDE SEQUENCE [LARGE SCALE GENOMIC DNA]</scope>
    <source>
        <strain evidence="3">Tri-38</strain>
    </source>
</reference>
<dbReference type="Proteomes" id="UP000232163">
    <property type="component" value="Unassembled WGS sequence"/>
</dbReference>
<dbReference type="AlphaFoldDB" id="A0A2N9VW22"/>
<dbReference type="SUPFAM" id="SSF47413">
    <property type="entry name" value="lambda repressor-like DNA-binding domains"/>
    <property type="match status" value="1"/>
</dbReference>
<evidence type="ECO:0000259" key="1">
    <source>
        <dbReference type="PROSITE" id="PS50943"/>
    </source>
</evidence>
<organism evidence="2 3">
    <name type="scientific">Phyllobacterium zundukense</name>
    <dbReference type="NCBI Taxonomy" id="1867719"/>
    <lineage>
        <taxon>Bacteria</taxon>
        <taxon>Pseudomonadati</taxon>
        <taxon>Pseudomonadota</taxon>
        <taxon>Alphaproteobacteria</taxon>
        <taxon>Hyphomicrobiales</taxon>
        <taxon>Phyllobacteriaceae</taxon>
        <taxon>Phyllobacterium</taxon>
    </lineage>
</organism>
<keyword evidence="3" id="KW-1185">Reference proteome</keyword>
<proteinExistence type="predicted"/>
<dbReference type="Pfam" id="PF01381">
    <property type="entry name" value="HTH_3"/>
    <property type="match status" value="1"/>
</dbReference>
<dbReference type="Gene3D" id="1.10.260.40">
    <property type="entry name" value="lambda repressor-like DNA-binding domains"/>
    <property type="match status" value="1"/>
</dbReference>
<name>A0A2N9VW22_9HYPH</name>
<evidence type="ECO:0000313" key="2">
    <source>
        <dbReference type="EMBL" id="PIO43690.1"/>
    </source>
</evidence>
<dbReference type="CDD" id="cd00093">
    <property type="entry name" value="HTH_XRE"/>
    <property type="match status" value="1"/>
</dbReference>
<gene>
    <name evidence="2" type="ORF">B5P45_17485</name>
</gene>
<comment type="caution">
    <text evidence="2">The sequence shown here is derived from an EMBL/GenBank/DDBJ whole genome shotgun (WGS) entry which is preliminary data.</text>
</comment>
<sequence>MCKKHECGVRFDLTIKCALCTLKFMNQHIDIKALRERLNWKQDRLARFLGVDRSSVSHMENGRPPRGPVRKLLETLVSAADRGDVDALSSDLENAA</sequence>
<feature type="domain" description="HTH cro/C1-type" evidence="1">
    <location>
        <begin position="31"/>
        <end position="82"/>
    </location>
</feature>
<protein>
    <recommendedName>
        <fullName evidence="1">HTH cro/C1-type domain-containing protein</fullName>
    </recommendedName>
</protein>
<dbReference type="KEGG" id="pht:BLM14_07100"/>
<dbReference type="PROSITE" id="PS50943">
    <property type="entry name" value="HTH_CROC1"/>
    <property type="match status" value="1"/>
</dbReference>
<dbReference type="GO" id="GO:0003677">
    <property type="term" value="F:DNA binding"/>
    <property type="evidence" value="ECO:0007669"/>
    <property type="project" value="InterPro"/>
</dbReference>
<accession>A0A2N9VW22</accession>
<dbReference type="InterPro" id="IPR001387">
    <property type="entry name" value="Cro/C1-type_HTH"/>
</dbReference>